<dbReference type="InterPro" id="IPR043502">
    <property type="entry name" value="DNA/RNA_pol_sf"/>
</dbReference>
<protein>
    <submittedName>
        <fullName evidence="2">6803_t:CDS:1</fullName>
    </submittedName>
</protein>
<evidence type="ECO:0000313" key="2">
    <source>
        <dbReference type="EMBL" id="CAG8707274.1"/>
    </source>
</evidence>
<dbReference type="Proteomes" id="UP000789901">
    <property type="component" value="Unassembled WGS sequence"/>
</dbReference>
<dbReference type="InterPro" id="IPR041577">
    <property type="entry name" value="RT_RNaseH_2"/>
</dbReference>
<feature type="non-terminal residue" evidence="2">
    <location>
        <position position="84"/>
    </location>
</feature>
<evidence type="ECO:0000313" key="3">
    <source>
        <dbReference type="Proteomes" id="UP000789901"/>
    </source>
</evidence>
<gene>
    <name evidence="2" type="ORF">GMARGA_LOCUS12522</name>
</gene>
<evidence type="ECO:0000259" key="1">
    <source>
        <dbReference type="Pfam" id="PF17919"/>
    </source>
</evidence>
<dbReference type="Pfam" id="PF17919">
    <property type="entry name" value="RT_RNaseH_2"/>
    <property type="match status" value="1"/>
</dbReference>
<dbReference type="EMBL" id="CAJVQB010007678">
    <property type="protein sequence ID" value="CAG8707274.1"/>
    <property type="molecule type" value="Genomic_DNA"/>
</dbReference>
<dbReference type="SUPFAM" id="SSF56672">
    <property type="entry name" value="DNA/RNA polymerases"/>
    <property type="match status" value="1"/>
</dbReference>
<comment type="caution">
    <text evidence="2">The sequence shown here is derived from an EMBL/GenBank/DDBJ whole genome shotgun (WGS) entry which is preliminary data.</text>
</comment>
<dbReference type="PANTHER" id="PTHR34072">
    <property type="entry name" value="ENZYMATIC POLYPROTEIN-RELATED"/>
    <property type="match status" value="1"/>
</dbReference>
<sequence length="84" mass="9762">MDPYGYLSLKNFEGKSEPIPNLFDYYYREETLDQQVAFDKLKKRLTTALVLVYPDFSKSFILFTNAFDTALGAILLPKDEINKK</sequence>
<accession>A0ABN7V0K3</accession>
<dbReference type="PANTHER" id="PTHR34072:SF52">
    <property type="entry name" value="RIBONUCLEASE H"/>
    <property type="match status" value="1"/>
</dbReference>
<keyword evidence="3" id="KW-1185">Reference proteome</keyword>
<proteinExistence type="predicted"/>
<name>A0ABN7V0K3_GIGMA</name>
<reference evidence="2 3" key="1">
    <citation type="submission" date="2021-06" db="EMBL/GenBank/DDBJ databases">
        <authorList>
            <person name="Kallberg Y."/>
            <person name="Tangrot J."/>
            <person name="Rosling A."/>
        </authorList>
    </citation>
    <scope>NUCLEOTIDE SEQUENCE [LARGE SCALE GENOMIC DNA]</scope>
    <source>
        <strain evidence="2 3">120-4 pot B 10/14</strain>
    </source>
</reference>
<organism evidence="2 3">
    <name type="scientific">Gigaspora margarita</name>
    <dbReference type="NCBI Taxonomy" id="4874"/>
    <lineage>
        <taxon>Eukaryota</taxon>
        <taxon>Fungi</taxon>
        <taxon>Fungi incertae sedis</taxon>
        <taxon>Mucoromycota</taxon>
        <taxon>Glomeromycotina</taxon>
        <taxon>Glomeromycetes</taxon>
        <taxon>Diversisporales</taxon>
        <taxon>Gigasporaceae</taxon>
        <taxon>Gigaspora</taxon>
    </lineage>
</organism>
<feature type="domain" description="Reverse transcriptase/retrotransposon-derived protein RNase H-like" evidence="1">
    <location>
        <begin position="33"/>
        <end position="80"/>
    </location>
</feature>